<dbReference type="AlphaFoldDB" id="A0A1G8KZH2"/>
<dbReference type="Proteomes" id="UP000183263">
    <property type="component" value="Unassembled WGS sequence"/>
</dbReference>
<gene>
    <name evidence="1" type="ORF">SAMN05444695_10814</name>
</gene>
<dbReference type="EMBL" id="FNDN01000008">
    <property type="protein sequence ID" value="SDI48868.1"/>
    <property type="molecule type" value="Genomic_DNA"/>
</dbReference>
<accession>A0A1G8KZH2</accession>
<sequence length="162" mass="16642">MCPDQVWPGHWPRTARDIAAATVDAVEAAHGTRRGACGEALDRLAELPADQVVATHSGIVRELLEAAHPDGLSTENAQDVLRRCAGAVSWFPDLDVGALGTVLTGALGLGDPDESVAPQRGGVLAASVVVIADLAAAAQVPVAAATRRAVDEIARAETVEMP</sequence>
<dbReference type="RefSeq" id="WP_246442222.1">
    <property type="nucleotide sequence ID" value="NZ_CP048813.1"/>
</dbReference>
<reference evidence="1 2" key="1">
    <citation type="submission" date="2016-10" db="EMBL/GenBank/DDBJ databases">
        <authorList>
            <person name="de Groot N.N."/>
        </authorList>
    </citation>
    <scope>NUCLEOTIDE SEQUENCE [LARGE SCALE GENOMIC DNA]</scope>
    <source>
        <strain evidence="1 2">DSM 44892</strain>
    </source>
</reference>
<name>A0A1G8KZH2_9NOCA</name>
<protein>
    <submittedName>
        <fullName evidence="1">Uncharacterized protein</fullName>
    </submittedName>
</protein>
<evidence type="ECO:0000313" key="2">
    <source>
        <dbReference type="Proteomes" id="UP000183263"/>
    </source>
</evidence>
<evidence type="ECO:0000313" key="1">
    <source>
        <dbReference type="EMBL" id="SDI48868.1"/>
    </source>
</evidence>
<proteinExistence type="predicted"/>
<organism evidence="1 2">
    <name type="scientific">Rhodococcus triatomae</name>
    <dbReference type="NCBI Taxonomy" id="300028"/>
    <lineage>
        <taxon>Bacteria</taxon>
        <taxon>Bacillati</taxon>
        <taxon>Actinomycetota</taxon>
        <taxon>Actinomycetes</taxon>
        <taxon>Mycobacteriales</taxon>
        <taxon>Nocardiaceae</taxon>
        <taxon>Rhodococcus</taxon>
    </lineage>
</organism>
<keyword evidence="2" id="KW-1185">Reference proteome</keyword>